<evidence type="ECO:0000256" key="3">
    <source>
        <dbReference type="ARBA" id="ARBA00023004"/>
    </source>
</evidence>
<proteinExistence type="inferred from homology"/>
<keyword evidence="1" id="KW-0479">Metal-binding</keyword>
<dbReference type="EMBL" id="LVVZ01000007">
    <property type="protein sequence ID" value="OKL45074.1"/>
    <property type="molecule type" value="Genomic_DNA"/>
</dbReference>
<dbReference type="InterPro" id="IPR004843">
    <property type="entry name" value="Calcineurin-like_PHP"/>
</dbReference>
<gene>
    <name evidence="6" type="ORF">A3843_04790</name>
</gene>
<dbReference type="GO" id="GO:0046872">
    <property type="term" value="F:metal ion binding"/>
    <property type="evidence" value="ECO:0007669"/>
    <property type="project" value="UniProtKB-KW"/>
</dbReference>
<dbReference type="STRING" id="197461.A3843_04790"/>
<dbReference type="Pfam" id="PF00149">
    <property type="entry name" value="Metallophos"/>
    <property type="match status" value="1"/>
</dbReference>
<comment type="caution">
    <text evidence="6">The sequence shown here is derived from an EMBL/GenBank/DDBJ whole genome shotgun (WGS) entry which is preliminary data.</text>
</comment>
<feature type="domain" description="Calcineurin-like phosphoesterase" evidence="5">
    <location>
        <begin position="2"/>
        <end position="197"/>
    </location>
</feature>
<organism evidence="6 7">
    <name type="scientific">Pseudovibrio exalbescens</name>
    <dbReference type="NCBI Taxonomy" id="197461"/>
    <lineage>
        <taxon>Bacteria</taxon>
        <taxon>Pseudomonadati</taxon>
        <taxon>Pseudomonadota</taxon>
        <taxon>Alphaproteobacteria</taxon>
        <taxon>Hyphomicrobiales</taxon>
        <taxon>Stappiaceae</taxon>
        <taxon>Pseudovibrio</taxon>
    </lineage>
</organism>
<dbReference type="GO" id="GO:0004112">
    <property type="term" value="F:cyclic-nucleotide phosphodiesterase activity"/>
    <property type="evidence" value="ECO:0007669"/>
    <property type="project" value="InterPro"/>
</dbReference>
<dbReference type="RefSeq" id="WP_028481632.1">
    <property type="nucleotide sequence ID" value="NZ_LVVZ01000007.1"/>
</dbReference>
<evidence type="ECO:0000256" key="4">
    <source>
        <dbReference type="ARBA" id="ARBA00025742"/>
    </source>
</evidence>
<dbReference type="AlphaFoldDB" id="A0A1U7JK56"/>
<reference evidence="6 7" key="1">
    <citation type="submission" date="2016-03" db="EMBL/GenBank/DDBJ databases">
        <title>Genome sequence of Nesiotobacter sp. nov., a moderately halophilic alphaproteobacterium isolated from the Yellow Sea, China.</title>
        <authorList>
            <person name="Zhang G."/>
            <person name="Zhang R."/>
        </authorList>
    </citation>
    <scope>NUCLEOTIDE SEQUENCE [LARGE SCALE GENOMIC DNA]</scope>
    <source>
        <strain evidence="6 7">WB1-6</strain>
    </source>
</reference>
<dbReference type="Gene3D" id="3.30.750.180">
    <property type="entry name" value="GpdQ, beta-strand dimerisation domain"/>
    <property type="match status" value="1"/>
</dbReference>
<evidence type="ECO:0000256" key="2">
    <source>
        <dbReference type="ARBA" id="ARBA00022801"/>
    </source>
</evidence>
<dbReference type="Gene3D" id="3.60.21.40">
    <property type="entry name" value="GpdQ, catalytic alpha/beta sandwich domain"/>
    <property type="match status" value="1"/>
</dbReference>
<evidence type="ECO:0000259" key="5">
    <source>
        <dbReference type="Pfam" id="PF00149"/>
    </source>
</evidence>
<evidence type="ECO:0000313" key="7">
    <source>
        <dbReference type="Proteomes" id="UP000185783"/>
    </source>
</evidence>
<dbReference type="InterPro" id="IPR042283">
    <property type="entry name" value="GpdQ_catalytic"/>
</dbReference>
<keyword evidence="7" id="KW-1185">Reference proteome</keyword>
<dbReference type="InterPro" id="IPR026575">
    <property type="entry name" value="GpdQ/CpdA-like"/>
</dbReference>
<dbReference type="InterPro" id="IPR042281">
    <property type="entry name" value="GpdQ_beta-strand"/>
</dbReference>
<dbReference type="CDD" id="cd07402">
    <property type="entry name" value="MPP_GpdQ"/>
    <property type="match status" value="1"/>
</dbReference>
<dbReference type="InterPro" id="IPR029052">
    <property type="entry name" value="Metallo-depent_PP-like"/>
</dbReference>
<dbReference type="PANTHER" id="PTHR42988">
    <property type="entry name" value="PHOSPHOHYDROLASE"/>
    <property type="match status" value="1"/>
</dbReference>
<name>A0A1U7JK56_9HYPH</name>
<dbReference type="InterPro" id="IPR050884">
    <property type="entry name" value="CNP_phosphodiesterase-III"/>
</dbReference>
<evidence type="ECO:0000313" key="6">
    <source>
        <dbReference type="EMBL" id="OKL45074.1"/>
    </source>
</evidence>
<accession>A0A1U7JK56</accession>
<dbReference type="Proteomes" id="UP000185783">
    <property type="component" value="Unassembled WGS sequence"/>
</dbReference>
<keyword evidence="2" id="KW-0378">Hydrolase</keyword>
<protein>
    <submittedName>
        <fullName evidence="6">Phosphodiesterase</fullName>
    </submittedName>
</protein>
<evidence type="ECO:0000256" key="1">
    <source>
        <dbReference type="ARBA" id="ARBA00022723"/>
    </source>
</evidence>
<dbReference type="SUPFAM" id="SSF56300">
    <property type="entry name" value="Metallo-dependent phosphatases"/>
    <property type="match status" value="1"/>
</dbReference>
<comment type="similarity">
    <text evidence="4">Belongs to the cyclic nucleotide phosphodiesterase class-III family.</text>
</comment>
<keyword evidence="3" id="KW-0408">Iron</keyword>
<dbReference type="PANTHER" id="PTHR42988:SF2">
    <property type="entry name" value="CYCLIC NUCLEOTIDE PHOSPHODIESTERASE CBUA0032-RELATED"/>
    <property type="match status" value="1"/>
</dbReference>
<sequence length="272" mass="30893">MIIAQLTDLHIKEEGKFAYQTVDTYGALQRAVTHLNDFRPAIDMVVVSGDLGDFGTQAEYNLLRQELNRLHMPYHVIPGNHDDYRVMRKAFSDHTYLATEGPLTFSIFREGLRIIGLDTSVPGRPEGHMDTEKQAWLKHELTTHKNEPTLIFMHHPPFETGIHHMDEIMLQNAEVDFWPLLEGHDQVLHIACGHVHRTIETMKHGIPVSIGSCVAHQVTLDLDPTSRPSFTMDPPAIRLFLWQNNALVSHQSFLGDFPGPHPFFDQEGGLID</sequence>